<dbReference type="SMART" id="SM00387">
    <property type="entry name" value="HATPase_c"/>
    <property type="match status" value="1"/>
</dbReference>
<dbReference type="Pfam" id="PF02895">
    <property type="entry name" value="H-kinase_dim"/>
    <property type="match status" value="1"/>
</dbReference>
<dbReference type="Pfam" id="PF01584">
    <property type="entry name" value="CheW"/>
    <property type="match status" value="1"/>
</dbReference>
<evidence type="ECO:0000256" key="1">
    <source>
        <dbReference type="ARBA" id="ARBA00000085"/>
    </source>
</evidence>
<evidence type="ECO:0000256" key="9">
    <source>
        <dbReference type="ARBA" id="ARBA00022840"/>
    </source>
</evidence>
<dbReference type="InterPro" id="IPR001374">
    <property type="entry name" value="R3H_dom"/>
</dbReference>
<evidence type="ECO:0000256" key="6">
    <source>
        <dbReference type="ARBA" id="ARBA00022679"/>
    </source>
</evidence>
<evidence type="ECO:0000256" key="3">
    <source>
        <dbReference type="ARBA" id="ARBA00021495"/>
    </source>
</evidence>
<keyword evidence="10" id="KW-0902">Two-component regulatory system</keyword>
<dbReference type="Proteomes" id="UP001499951">
    <property type="component" value="Unassembled WGS sequence"/>
</dbReference>
<dbReference type="PANTHER" id="PTHR43395:SF10">
    <property type="entry name" value="CHEMOTAXIS PROTEIN CHEA"/>
    <property type="match status" value="1"/>
</dbReference>
<evidence type="ECO:0000256" key="8">
    <source>
        <dbReference type="ARBA" id="ARBA00022777"/>
    </source>
</evidence>
<dbReference type="EMBL" id="BAAADD010000008">
    <property type="protein sequence ID" value="GAA0580286.1"/>
    <property type="molecule type" value="Genomic_DNA"/>
</dbReference>
<proteinExistence type="predicted"/>
<dbReference type="InterPro" id="IPR004358">
    <property type="entry name" value="Sig_transdc_His_kin-like_C"/>
</dbReference>
<dbReference type="PRINTS" id="PR00344">
    <property type="entry name" value="BCTRLSENSOR"/>
</dbReference>
<evidence type="ECO:0000259" key="13">
    <source>
        <dbReference type="PROSITE" id="PS50109"/>
    </source>
</evidence>
<dbReference type="InterPro" id="IPR037006">
    <property type="entry name" value="CheA-like_homodim_sf"/>
</dbReference>
<dbReference type="InterPro" id="IPR003594">
    <property type="entry name" value="HATPase_dom"/>
</dbReference>
<evidence type="ECO:0000313" key="17">
    <source>
        <dbReference type="EMBL" id="GAA0580286.1"/>
    </source>
</evidence>
<name>A0ABP3Q0D9_9PROT</name>
<keyword evidence="9" id="KW-0067">ATP-binding</keyword>
<evidence type="ECO:0000256" key="5">
    <source>
        <dbReference type="ARBA" id="ARBA00022553"/>
    </source>
</evidence>
<dbReference type="EC" id="2.7.13.3" evidence="2"/>
<keyword evidence="5 12" id="KW-0597">Phosphoprotein</keyword>
<dbReference type="Pfam" id="PF01627">
    <property type="entry name" value="Hpt"/>
    <property type="match status" value="1"/>
</dbReference>
<evidence type="ECO:0000313" key="18">
    <source>
        <dbReference type="Proteomes" id="UP001499951"/>
    </source>
</evidence>
<reference evidence="18" key="1">
    <citation type="journal article" date="2019" name="Int. J. Syst. Evol. Microbiol.">
        <title>The Global Catalogue of Microorganisms (GCM) 10K type strain sequencing project: providing services to taxonomists for standard genome sequencing and annotation.</title>
        <authorList>
            <consortium name="The Broad Institute Genomics Platform"/>
            <consortium name="The Broad Institute Genome Sequencing Center for Infectious Disease"/>
            <person name="Wu L."/>
            <person name="Ma J."/>
        </authorList>
    </citation>
    <scope>NUCLEOTIDE SEQUENCE [LARGE SCALE GENOMIC DNA]</scope>
    <source>
        <strain evidence="18">JCM 15089</strain>
    </source>
</reference>
<keyword evidence="18" id="KW-1185">Reference proteome</keyword>
<dbReference type="InterPro" id="IPR036097">
    <property type="entry name" value="HisK_dim/P_sf"/>
</dbReference>
<evidence type="ECO:0000256" key="10">
    <source>
        <dbReference type="ARBA" id="ARBA00023012"/>
    </source>
</evidence>
<dbReference type="InterPro" id="IPR051315">
    <property type="entry name" value="Bact_Chemotaxis_CheA"/>
</dbReference>
<dbReference type="SMART" id="SM00260">
    <property type="entry name" value="CheW"/>
    <property type="match status" value="1"/>
</dbReference>
<feature type="domain" description="R3H" evidence="16">
    <location>
        <begin position="298"/>
        <end position="368"/>
    </location>
</feature>
<evidence type="ECO:0000259" key="14">
    <source>
        <dbReference type="PROSITE" id="PS50851"/>
    </source>
</evidence>
<keyword evidence="8" id="KW-0418">Kinase</keyword>
<dbReference type="InterPro" id="IPR005467">
    <property type="entry name" value="His_kinase_dom"/>
</dbReference>
<dbReference type="SMART" id="SM01231">
    <property type="entry name" value="H-kinase_dim"/>
    <property type="match status" value="1"/>
</dbReference>
<dbReference type="PROSITE" id="PS51061">
    <property type="entry name" value="R3H"/>
    <property type="match status" value="1"/>
</dbReference>
<feature type="modified residue" description="Phosphohistidine" evidence="12">
    <location>
        <position position="46"/>
    </location>
</feature>
<dbReference type="InterPro" id="IPR036890">
    <property type="entry name" value="HATPase_C_sf"/>
</dbReference>
<evidence type="ECO:0000259" key="16">
    <source>
        <dbReference type="PROSITE" id="PS51061"/>
    </source>
</evidence>
<gene>
    <name evidence="17" type="ORF">GCM10008942_31480</name>
</gene>
<dbReference type="CDD" id="cd16916">
    <property type="entry name" value="HATPase_CheA-like"/>
    <property type="match status" value="1"/>
</dbReference>
<keyword evidence="7" id="KW-0547">Nucleotide-binding</keyword>
<feature type="domain" description="HPt" evidence="15">
    <location>
        <begin position="1"/>
        <end position="103"/>
    </location>
</feature>
<dbReference type="PANTHER" id="PTHR43395">
    <property type="entry name" value="SENSOR HISTIDINE KINASE CHEA"/>
    <property type="match status" value="1"/>
</dbReference>
<dbReference type="SMART" id="SM00073">
    <property type="entry name" value="HPT"/>
    <property type="match status" value="1"/>
</dbReference>
<dbReference type="Gene3D" id="2.30.30.40">
    <property type="entry name" value="SH3 Domains"/>
    <property type="match status" value="1"/>
</dbReference>
<accession>A0ABP3Q0D9</accession>
<dbReference type="SUPFAM" id="SSF55874">
    <property type="entry name" value="ATPase domain of HSP90 chaperone/DNA topoisomerase II/histidine kinase"/>
    <property type="match status" value="1"/>
</dbReference>
<dbReference type="PROSITE" id="PS50894">
    <property type="entry name" value="HPT"/>
    <property type="match status" value="1"/>
</dbReference>
<dbReference type="CDD" id="cd00088">
    <property type="entry name" value="HPT"/>
    <property type="match status" value="1"/>
</dbReference>
<dbReference type="InterPro" id="IPR008207">
    <property type="entry name" value="Sig_transdc_His_kin_Hpt_dom"/>
</dbReference>
<dbReference type="PROSITE" id="PS50109">
    <property type="entry name" value="HIS_KIN"/>
    <property type="match status" value="1"/>
</dbReference>
<comment type="function">
    <text evidence="11">Involved in the transmission of sensory signals from the chemoreceptors to the flagellar motors. CheA is autophosphorylated; it can transfer its phosphate group to either CheB or CheY.</text>
</comment>
<organism evidence="17 18">
    <name type="scientific">Rhizomicrobium electricum</name>
    <dbReference type="NCBI Taxonomy" id="480070"/>
    <lineage>
        <taxon>Bacteria</taxon>
        <taxon>Pseudomonadati</taxon>
        <taxon>Pseudomonadota</taxon>
        <taxon>Alphaproteobacteria</taxon>
        <taxon>Micropepsales</taxon>
        <taxon>Micropepsaceae</taxon>
        <taxon>Rhizomicrobium</taxon>
    </lineage>
</organism>
<evidence type="ECO:0000256" key="4">
    <source>
        <dbReference type="ARBA" id="ARBA00022500"/>
    </source>
</evidence>
<evidence type="ECO:0000256" key="12">
    <source>
        <dbReference type="PROSITE-ProRule" id="PRU00110"/>
    </source>
</evidence>
<feature type="domain" description="Histidine kinase" evidence="13">
    <location>
        <begin position="260"/>
        <end position="508"/>
    </location>
</feature>
<dbReference type="SUPFAM" id="SSF47226">
    <property type="entry name" value="Histidine-containing phosphotransfer domain, HPT domain"/>
    <property type="match status" value="1"/>
</dbReference>
<evidence type="ECO:0000256" key="2">
    <source>
        <dbReference type="ARBA" id="ARBA00012438"/>
    </source>
</evidence>
<dbReference type="CDD" id="cd00731">
    <property type="entry name" value="CheA_reg"/>
    <property type="match status" value="1"/>
</dbReference>
<dbReference type="Gene3D" id="3.30.565.10">
    <property type="entry name" value="Histidine kinase-like ATPase, C-terminal domain"/>
    <property type="match status" value="1"/>
</dbReference>
<dbReference type="InterPro" id="IPR036641">
    <property type="entry name" value="HPT_dom_sf"/>
</dbReference>
<dbReference type="InterPro" id="IPR036061">
    <property type="entry name" value="CheW-like_dom_sf"/>
</dbReference>
<dbReference type="Gene3D" id="1.10.287.560">
    <property type="entry name" value="Histidine kinase CheA-like, homodimeric domain"/>
    <property type="match status" value="1"/>
</dbReference>
<dbReference type="SUPFAM" id="SSF50341">
    <property type="entry name" value="CheW-like"/>
    <property type="match status" value="1"/>
</dbReference>
<protein>
    <recommendedName>
        <fullName evidence="3">Chemotaxis protein CheA</fullName>
        <ecNumber evidence="2">2.7.13.3</ecNumber>
    </recommendedName>
</protein>
<dbReference type="PROSITE" id="PS50851">
    <property type="entry name" value="CHEW"/>
    <property type="match status" value="1"/>
</dbReference>
<evidence type="ECO:0000256" key="11">
    <source>
        <dbReference type="ARBA" id="ARBA00035100"/>
    </source>
</evidence>
<sequence>MSVTDPLQVFRVESQELLEQIEQGLLDLENNPEDGETVAQVFRALHTLKGSGAMFGFEALASFTHHCETAFDRVRKGRATATPKLIGAVLAALDHMRALAERPDARSENGEALLAGLRQAMEDDGENTPTQPPSKTWRIKFTLPSDSFVNGTRPLALLDELRALGEAEVKAVADDVPELPALVPTECHLAWDVRLTTAHPRSAIEEVFIFVIDEMTLSIEEEGTAPPAAETAAETAEVHAAETPKDANQPAEKFETRHTMAGETVRVPASRLDELLDQVGELMIAQSRLKQVAGTTSDTGLRSVAEEIERLASELRDSMMFVRMVPISQLFGRFRRLIHDLARDTGKQIEFITEGETTELDKTVIERLADPLIHLIRNSADHGLETPEERRAAGKPETGRVTLSARQAGAEVVISVIDDGRGINRDRVRAKAEENGLIAPGAVLSDSEINQLIFQPGFSTASKITNLSGRGVGMDVVKRTIEGLRGAIEMTSKPGAGSCVNLRIPLTLAIIDGLLVRVGGGRYVIPLSCVEECVELSTEQDERSIGRTFLTLRDALVPFLRLRELFATGTAPDLYQKIVVVSTGSERVGLVVDQILGHHQTVIKPLSCFHAAVDTFSGATILGDGSVALILDVMHLVAVGQKQEERLRAAV</sequence>
<evidence type="ECO:0000256" key="7">
    <source>
        <dbReference type="ARBA" id="ARBA00022741"/>
    </source>
</evidence>
<dbReference type="InterPro" id="IPR004105">
    <property type="entry name" value="CheA-like_dim"/>
</dbReference>
<dbReference type="RefSeq" id="WP_166937006.1">
    <property type="nucleotide sequence ID" value="NZ_BAAADD010000008.1"/>
</dbReference>
<dbReference type="Gene3D" id="1.20.120.160">
    <property type="entry name" value="HPT domain"/>
    <property type="match status" value="1"/>
</dbReference>
<comment type="catalytic activity">
    <reaction evidence="1">
        <text>ATP + protein L-histidine = ADP + protein N-phospho-L-histidine.</text>
        <dbReference type="EC" id="2.7.13.3"/>
    </reaction>
</comment>
<dbReference type="Pfam" id="PF02518">
    <property type="entry name" value="HATPase_c"/>
    <property type="match status" value="1"/>
</dbReference>
<evidence type="ECO:0000259" key="15">
    <source>
        <dbReference type="PROSITE" id="PS50894"/>
    </source>
</evidence>
<dbReference type="SUPFAM" id="SSF47384">
    <property type="entry name" value="Homodimeric domain of signal transducing histidine kinase"/>
    <property type="match status" value="1"/>
</dbReference>
<feature type="domain" description="CheW-like" evidence="14">
    <location>
        <begin position="510"/>
        <end position="642"/>
    </location>
</feature>
<keyword evidence="6" id="KW-0808">Transferase</keyword>
<comment type="caution">
    <text evidence="17">The sequence shown here is derived from an EMBL/GenBank/DDBJ whole genome shotgun (WGS) entry which is preliminary data.</text>
</comment>
<dbReference type="InterPro" id="IPR002545">
    <property type="entry name" value="CheW-lke_dom"/>
</dbReference>
<keyword evidence="4" id="KW-0145">Chemotaxis</keyword>